<dbReference type="InterPro" id="IPR014721">
    <property type="entry name" value="Ribsml_uS5_D2-typ_fold_subgr"/>
</dbReference>
<dbReference type="PRINTS" id="PR00830">
    <property type="entry name" value="ENDOLAPTASE"/>
</dbReference>
<evidence type="ECO:0000313" key="6">
    <source>
        <dbReference type="EMBL" id="WRP16441.1"/>
    </source>
</evidence>
<evidence type="ECO:0000256" key="3">
    <source>
        <dbReference type="SAM" id="Coils"/>
    </source>
</evidence>
<dbReference type="Gene3D" id="3.40.50.300">
    <property type="entry name" value="P-loop containing nucleotide triphosphate hydrolases"/>
    <property type="match status" value="2"/>
</dbReference>
<dbReference type="Pfam" id="PF05362">
    <property type="entry name" value="Lon_C"/>
    <property type="match status" value="1"/>
</dbReference>
<dbReference type="PANTHER" id="PTHR10046">
    <property type="entry name" value="ATP DEPENDENT LON PROTEASE FAMILY MEMBER"/>
    <property type="match status" value="1"/>
</dbReference>
<dbReference type="PROSITE" id="PS51786">
    <property type="entry name" value="LON_PROTEOLYTIC"/>
    <property type="match status" value="1"/>
</dbReference>
<dbReference type="Gene3D" id="1.10.8.60">
    <property type="match status" value="1"/>
</dbReference>
<evidence type="ECO:0000259" key="5">
    <source>
        <dbReference type="PROSITE" id="PS51786"/>
    </source>
</evidence>
<dbReference type="Pfam" id="PF20436">
    <property type="entry name" value="LonB_AAA-LID"/>
    <property type="match status" value="1"/>
</dbReference>
<dbReference type="Pfam" id="PF13654">
    <property type="entry name" value="AAA_32"/>
    <property type="match status" value="1"/>
</dbReference>
<dbReference type="GO" id="GO:0005524">
    <property type="term" value="F:ATP binding"/>
    <property type="evidence" value="ECO:0007669"/>
    <property type="project" value="UniProtKB-KW"/>
</dbReference>
<keyword evidence="2" id="KW-0720">Serine protease</keyword>
<dbReference type="Proteomes" id="UP001332192">
    <property type="component" value="Chromosome"/>
</dbReference>
<accession>A0ABZ1BV91</accession>
<feature type="coiled-coil region" evidence="3">
    <location>
        <begin position="212"/>
        <end position="250"/>
    </location>
</feature>
<gene>
    <name evidence="6" type="ORF">U7230_10065</name>
</gene>
<dbReference type="InterPro" id="IPR041699">
    <property type="entry name" value="AAA_32"/>
</dbReference>
<reference evidence="6 7" key="1">
    <citation type="journal article" date="2024" name="Front. Microbiol.">
        <title>Novel thermophilic genera Geochorda gen. nov. and Carboxydochorda gen. nov. from the deep terrestrial subsurface reveal the ecophysiological diversity in the class Limnochordia.</title>
        <authorList>
            <person name="Karnachuk O.V."/>
            <person name="Lukina A.P."/>
            <person name="Avakyan M.R."/>
            <person name="Kadnikov V.V."/>
            <person name="Begmatov S."/>
            <person name="Beletsky A.V."/>
            <person name="Vlasova K.G."/>
            <person name="Novikov A.A."/>
            <person name="Shcherbakova V.A."/>
            <person name="Mardanov A.V."/>
            <person name="Ravin N.V."/>
        </authorList>
    </citation>
    <scope>NUCLEOTIDE SEQUENCE [LARGE SCALE GENOMIC DNA]</scope>
    <source>
        <strain evidence="6 7">L945</strain>
    </source>
</reference>
<dbReference type="Gene3D" id="3.30.230.10">
    <property type="match status" value="1"/>
</dbReference>
<keyword evidence="1 2" id="KW-0645">Protease</keyword>
<keyword evidence="6" id="KW-0067">ATP-binding</keyword>
<evidence type="ECO:0000313" key="7">
    <source>
        <dbReference type="Proteomes" id="UP001332192"/>
    </source>
</evidence>
<keyword evidence="6" id="KW-0547">Nucleotide-binding</keyword>
<feature type="region of interest" description="Disordered" evidence="4">
    <location>
        <begin position="794"/>
        <end position="819"/>
    </location>
</feature>
<evidence type="ECO:0000256" key="2">
    <source>
        <dbReference type="PROSITE-ProRule" id="PRU01122"/>
    </source>
</evidence>
<evidence type="ECO:0000256" key="1">
    <source>
        <dbReference type="ARBA" id="ARBA00022670"/>
    </source>
</evidence>
<sequence>MKSIPAPYELRPEDLRLHFSPSRIPAETTEEIEPLQGIIGQERAVRAMEFGLRVKHPGYNIFMAGPTGTGKNTYARRLIHEVARREPVPDDWIYLYNFENPDEPLALNLPPGMGSKLAQDMDELVEELKVEVPRRFDSDDYEKQRDAVIREFQEQSQALIDEAEKVASEHGFALRRTSTGFATVPLVDGRPITQEEFEALPEERRKALEAANKEIHSHMADVTRRIRALEKQAKERVRELERQVALAAVSQPMAELREKYASVPGVIEYLTAVEKDIIENIDEFKDDEEAEAPVPWMRRRSRRSFVRYKVNLLVDNHATQGAPVVIEANPTFANLFGKLEYRHEFGAMVTDFTMIKAGALHQANGGYLILQAQDVLKSPWSWDGLKRALKSGEVRVESVAEQMGMLPVSTLKPQPIPVRVKVILVGSPYLYHLLLYMDEEFRKYFKVLADFDVEMPLDDEHALKYAQFVAAVCRRDNLRPFHRDAIARIIEYSARMAEHKQRLSTRFNEIVEVVYEASAWADADGAPVVRAAHVDRAIREKEYRSNRVEEKLQQLLAEGQILVDVDGEKVGQVNGLSVIELGDHSFAKPTRITASVAIGDRGVINIEREVELSGRIHDKGVLILAGYLADKYPIGMPLALSASLAFEQLYEEIDGDSASSAELYALLSSLAGVPLRQGIAVTGSVNQKGEIQPVGAINRKIEGFFDLCRIKGLTGRQGVIIPKQNVVHLILKDEVLEAVRKGSFHIYAVSTIDEGLEILTGMEAGQPGPDGLYPEESFNGRVWRQLEAMSRRMAEFGRGAGGGQADEEDDPDGCGAPDA</sequence>
<keyword evidence="7" id="KW-1185">Reference proteome</keyword>
<evidence type="ECO:0000256" key="4">
    <source>
        <dbReference type="SAM" id="MobiDB-lite"/>
    </source>
</evidence>
<dbReference type="Pfam" id="PF20437">
    <property type="entry name" value="LonC_helical"/>
    <property type="match status" value="1"/>
</dbReference>
<organism evidence="6 7">
    <name type="scientific">Carboxydichorda subterranea</name>
    <dbReference type="NCBI Taxonomy" id="3109565"/>
    <lineage>
        <taxon>Bacteria</taxon>
        <taxon>Bacillati</taxon>
        <taxon>Bacillota</taxon>
        <taxon>Limnochordia</taxon>
        <taxon>Limnochordales</taxon>
        <taxon>Geochordaceae</taxon>
        <taxon>Carboxydichorda</taxon>
    </lineage>
</organism>
<dbReference type="RefSeq" id="WP_324715714.1">
    <property type="nucleotide sequence ID" value="NZ_CP141615.1"/>
</dbReference>
<dbReference type="InterPro" id="IPR046844">
    <property type="entry name" value="Lon-like_helical"/>
</dbReference>
<dbReference type="InterPro" id="IPR027417">
    <property type="entry name" value="P-loop_NTPase"/>
</dbReference>
<name>A0ABZ1BV91_9FIRM</name>
<dbReference type="EMBL" id="CP141615">
    <property type="protein sequence ID" value="WRP16441.1"/>
    <property type="molecule type" value="Genomic_DNA"/>
</dbReference>
<feature type="active site" evidence="2">
    <location>
        <position position="657"/>
    </location>
</feature>
<dbReference type="InterPro" id="IPR046843">
    <property type="entry name" value="LonB_AAA-LID"/>
</dbReference>
<comment type="catalytic activity">
    <reaction evidence="2">
        <text>Hydrolysis of proteins in presence of ATP.</text>
        <dbReference type="EC" id="3.4.21.53"/>
    </reaction>
</comment>
<proteinExistence type="inferred from homology"/>
<feature type="domain" description="Lon proteolytic" evidence="5">
    <location>
        <begin position="567"/>
        <end position="762"/>
    </location>
</feature>
<comment type="similarity">
    <text evidence="2">Belongs to the peptidase S16 family.</text>
</comment>
<dbReference type="InterPro" id="IPR008269">
    <property type="entry name" value="Lon_proteolytic"/>
</dbReference>
<keyword evidence="3" id="KW-0175">Coiled coil</keyword>
<dbReference type="SUPFAM" id="SSF52540">
    <property type="entry name" value="P-loop containing nucleoside triphosphate hydrolases"/>
    <property type="match status" value="2"/>
</dbReference>
<protein>
    <recommendedName>
        <fullName evidence="2">endopeptidase La</fullName>
        <ecNumber evidence="2">3.4.21.53</ecNumber>
    </recommendedName>
</protein>
<dbReference type="SUPFAM" id="SSF54211">
    <property type="entry name" value="Ribosomal protein S5 domain 2-like"/>
    <property type="match status" value="1"/>
</dbReference>
<dbReference type="InterPro" id="IPR020568">
    <property type="entry name" value="Ribosomal_Su5_D2-typ_SF"/>
</dbReference>
<keyword evidence="2" id="KW-0378">Hydrolase</keyword>
<feature type="active site" evidence="2">
    <location>
        <position position="700"/>
    </location>
</feature>
<dbReference type="InterPro" id="IPR027065">
    <property type="entry name" value="Lon_Prtase"/>
</dbReference>
<dbReference type="EC" id="3.4.21.53" evidence="2"/>